<dbReference type="STRING" id="1365950.SAMN05428963_104144"/>
<dbReference type="Gene3D" id="3.30.2140.10">
    <property type="entry name" value="Arylamine N-acetyltransferase"/>
    <property type="match status" value="1"/>
</dbReference>
<dbReference type="AlphaFoldDB" id="A0A1T4PTE2"/>
<dbReference type="SUPFAM" id="SSF54001">
    <property type="entry name" value="Cysteine proteinases"/>
    <property type="match status" value="1"/>
</dbReference>
<name>A0A1T4PTE2_9HYPH</name>
<dbReference type="InterPro" id="IPR038765">
    <property type="entry name" value="Papain-like_cys_pep_sf"/>
</dbReference>
<dbReference type="Proteomes" id="UP000190135">
    <property type="component" value="Unassembled WGS sequence"/>
</dbReference>
<keyword evidence="3" id="KW-1185">Reference proteome</keyword>
<evidence type="ECO:0000313" key="2">
    <source>
        <dbReference type="EMBL" id="SJZ94709.1"/>
    </source>
</evidence>
<dbReference type="GO" id="GO:0016407">
    <property type="term" value="F:acetyltransferase activity"/>
    <property type="evidence" value="ECO:0007669"/>
    <property type="project" value="InterPro"/>
</dbReference>
<sequence>MTFDLQTYFARIGLTMCLPTFDGLETLQRAQMAAIPFEDVEPFLGGVPDLAPDAVWSKLVAQRCGGYCFELNGLFGRALGAVGFAARPILARVRMGAPVGGIRAHLAWIVTVNGREWLADVGFGGPGAFGPLELVVGPHQSVAGTTFRFGRDGQNGETVLERRDGESWLSLYSFDESPFTAVDIDSANYLCTRWSAGAPFSRNLMISRAGPEAQLTLMNREAREVTRTGARSWTITSPGALERLIVEDFGLNYDRATIGALWEKLSAGQTEMAA</sequence>
<protein>
    <submittedName>
        <fullName evidence="2">N-hydroxyarylamine O-acetyltransferase</fullName>
    </submittedName>
</protein>
<dbReference type="Pfam" id="PF00797">
    <property type="entry name" value="Acetyltransf_2"/>
    <property type="match status" value="1"/>
</dbReference>
<keyword evidence="2" id="KW-0808">Transferase</keyword>
<dbReference type="PANTHER" id="PTHR11786:SF0">
    <property type="entry name" value="ARYLAMINE N-ACETYLTRANSFERASE 4-RELATED"/>
    <property type="match status" value="1"/>
</dbReference>
<proteinExistence type="inferred from homology"/>
<comment type="similarity">
    <text evidence="1">Belongs to the arylamine N-acetyltransferase family.</text>
</comment>
<dbReference type="OrthoDB" id="7181050at2"/>
<accession>A0A1T4PTE2</accession>
<gene>
    <name evidence="2" type="ORF">SAMN05428963_104144</name>
</gene>
<dbReference type="PANTHER" id="PTHR11786">
    <property type="entry name" value="N-HYDROXYARYLAMINE O-ACETYLTRANSFERASE"/>
    <property type="match status" value="1"/>
</dbReference>
<dbReference type="Gene3D" id="2.40.128.150">
    <property type="entry name" value="Cysteine proteinases"/>
    <property type="match status" value="1"/>
</dbReference>
<evidence type="ECO:0000256" key="1">
    <source>
        <dbReference type="ARBA" id="ARBA00006547"/>
    </source>
</evidence>
<evidence type="ECO:0000313" key="3">
    <source>
        <dbReference type="Proteomes" id="UP000190135"/>
    </source>
</evidence>
<dbReference type="InterPro" id="IPR001447">
    <property type="entry name" value="Arylamine_N-AcTrfase"/>
</dbReference>
<dbReference type="RefSeq" id="WP_078707683.1">
    <property type="nucleotide sequence ID" value="NZ_FUXL01000004.1"/>
</dbReference>
<organism evidence="2 3">
    <name type="scientific">Consotaella salsifontis</name>
    <dbReference type="NCBI Taxonomy" id="1365950"/>
    <lineage>
        <taxon>Bacteria</taxon>
        <taxon>Pseudomonadati</taxon>
        <taxon>Pseudomonadota</taxon>
        <taxon>Alphaproteobacteria</taxon>
        <taxon>Hyphomicrobiales</taxon>
        <taxon>Aurantimonadaceae</taxon>
        <taxon>Consotaella</taxon>
    </lineage>
</organism>
<reference evidence="3" key="1">
    <citation type="submission" date="2017-02" db="EMBL/GenBank/DDBJ databases">
        <authorList>
            <person name="Varghese N."/>
            <person name="Submissions S."/>
        </authorList>
    </citation>
    <scope>NUCLEOTIDE SEQUENCE [LARGE SCALE GENOMIC DNA]</scope>
    <source>
        <strain evidence="3">USBA 369</strain>
    </source>
</reference>
<dbReference type="EMBL" id="FUXL01000004">
    <property type="protein sequence ID" value="SJZ94709.1"/>
    <property type="molecule type" value="Genomic_DNA"/>
</dbReference>